<keyword evidence="1" id="KW-0472">Membrane</keyword>
<dbReference type="Proteomes" id="UP000478463">
    <property type="component" value="Chromosome"/>
</dbReference>
<evidence type="ECO:0000313" key="2">
    <source>
        <dbReference type="Proteomes" id="UP000478463"/>
    </source>
</evidence>
<sequence length="230" mass="24656">MSQVISLAFSVAFVALFHNAIKARPSAFYVLAAATACFGVYFTYHPVADGFVRAAAFAIQKGQVGFTFLAIVMFVGAFRDGSAVRKALQPVRGELSIVATILMVAHVVPYLASYAGMVGTLGSLRPTVIASLGIAVVLIVLLAVLAVTSLQAVKRAMKANSWKRVQWLAYAFFALIFFHMLGYMMVPVAAGSPDASAALAFYGMVYASYAVARVRRAWADKRGGHTWLTT</sequence>
<gene>
    <name evidence="1" type="ORF">GS424_016760</name>
</gene>
<proteinExistence type="predicted"/>
<dbReference type="EMBL" id="CP063310">
    <property type="protein sequence ID" value="QOS68117.1"/>
    <property type="molecule type" value="Genomic_DNA"/>
</dbReference>
<keyword evidence="1" id="KW-0812">Transmembrane</keyword>
<dbReference type="RefSeq" id="WP_160940992.1">
    <property type="nucleotide sequence ID" value="NZ_CP063310.1"/>
</dbReference>
<name>A0A6L7IRE9_9ACTN</name>
<dbReference type="AlphaFoldDB" id="A0A6L7IRE9"/>
<protein>
    <submittedName>
        <fullName evidence="1">Ferric reductase-like transmembrane domain-containing protein</fullName>
    </submittedName>
</protein>
<evidence type="ECO:0000313" key="1">
    <source>
        <dbReference type="EMBL" id="QOS68117.1"/>
    </source>
</evidence>
<organism evidence="1 2">
    <name type="scientific">Eggerthella guodeyinii</name>
    <dbReference type="NCBI Taxonomy" id="2690837"/>
    <lineage>
        <taxon>Bacteria</taxon>
        <taxon>Bacillati</taxon>
        <taxon>Actinomycetota</taxon>
        <taxon>Coriobacteriia</taxon>
        <taxon>Eggerthellales</taxon>
        <taxon>Eggerthellaceae</taxon>
        <taxon>Eggerthella</taxon>
    </lineage>
</organism>
<dbReference type="KEGG" id="egd:GS424_016760"/>
<reference evidence="1 2" key="1">
    <citation type="submission" date="2020-10" db="EMBL/GenBank/DDBJ databases">
        <title>Eggerthella sp. nov., isolated from human feces.</title>
        <authorList>
            <person name="Yajun G."/>
        </authorList>
    </citation>
    <scope>NUCLEOTIDE SEQUENCE [LARGE SCALE GENOMIC DNA]</scope>
    <source>
        <strain evidence="1 2">HF-1101</strain>
    </source>
</reference>
<accession>A0A6L7IRE9</accession>